<dbReference type="AlphaFoldDB" id="A0A7Y0SMA6"/>
<dbReference type="PROSITE" id="PS50297">
    <property type="entry name" value="ANK_REP_REGION"/>
    <property type="match status" value="1"/>
</dbReference>
<proteinExistence type="predicted"/>
<evidence type="ECO:0000313" key="3">
    <source>
        <dbReference type="Proteomes" id="UP000518904"/>
    </source>
</evidence>
<name>A0A7Y0SMA6_VIBPH</name>
<feature type="non-terminal residue" evidence="2">
    <location>
        <position position="1"/>
    </location>
</feature>
<evidence type="ECO:0000313" key="2">
    <source>
        <dbReference type="EMBL" id="NMU86131.1"/>
    </source>
</evidence>
<reference evidence="2 3" key="1">
    <citation type="submission" date="2020-04" db="EMBL/GenBank/DDBJ databases">
        <title>Whole-genome sequencing of Vibrio spp. from China reveals different genetic environments of blaCTX-M-14 among diverse lineages.</title>
        <authorList>
            <person name="Zheng Z."/>
            <person name="Ye L."/>
            <person name="Chen S."/>
        </authorList>
    </citation>
    <scope>NUCLEOTIDE SEQUENCE [LARGE SCALE GENOMIC DNA]</scope>
    <source>
        <strain evidence="2 3">Vb0551</strain>
    </source>
</reference>
<feature type="repeat" description="ANK" evidence="1">
    <location>
        <begin position="12"/>
        <end position="44"/>
    </location>
</feature>
<dbReference type="Gene3D" id="1.25.40.20">
    <property type="entry name" value="Ankyrin repeat-containing domain"/>
    <property type="match status" value="1"/>
</dbReference>
<organism evidence="2 3">
    <name type="scientific">Vibrio parahaemolyticus</name>
    <dbReference type="NCBI Taxonomy" id="670"/>
    <lineage>
        <taxon>Bacteria</taxon>
        <taxon>Pseudomonadati</taxon>
        <taxon>Pseudomonadota</taxon>
        <taxon>Gammaproteobacteria</taxon>
        <taxon>Vibrionales</taxon>
        <taxon>Vibrionaceae</taxon>
        <taxon>Vibrio</taxon>
    </lineage>
</organism>
<dbReference type="Proteomes" id="UP000518904">
    <property type="component" value="Unassembled WGS sequence"/>
</dbReference>
<dbReference type="Pfam" id="PF00023">
    <property type="entry name" value="Ank"/>
    <property type="match status" value="1"/>
</dbReference>
<dbReference type="InterPro" id="IPR036770">
    <property type="entry name" value="Ankyrin_rpt-contain_sf"/>
</dbReference>
<sequence length="91" mass="10239">EHGCDATLINEEGATALHTATRMGDLPIIELLIEKRPELLKIEDSKGIIPEQLAREIANNPLAYDVLKNFLLSEGRSIARHETYKKILEVF</sequence>
<protein>
    <submittedName>
        <fullName evidence="2">Ankyrin repeat domain-containing protein</fullName>
    </submittedName>
</protein>
<gene>
    <name evidence="2" type="ORF">HKB16_25100</name>
</gene>
<dbReference type="InterPro" id="IPR002110">
    <property type="entry name" value="Ankyrin_rpt"/>
</dbReference>
<dbReference type="SUPFAM" id="SSF48403">
    <property type="entry name" value="Ankyrin repeat"/>
    <property type="match status" value="1"/>
</dbReference>
<dbReference type="PROSITE" id="PS50088">
    <property type="entry name" value="ANK_REPEAT"/>
    <property type="match status" value="1"/>
</dbReference>
<evidence type="ECO:0000256" key="1">
    <source>
        <dbReference type="PROSITE-ProRule" id="PRU00023"/>
    </source>
</evidence>
<dbReference type="EMBL" id="JABCLB010002384">
    <property type="protein sequence ID" value="NMU86131.1"/>
    <property type="molecule type" value="Genomic_DNA"/>
</dbReference>
<comment type="caution">
    <text evidence="2">The sequence shown here is derived from an EMBL/GenBank/DDBJ whole genome shotgun (WGS) entry which is preliminary data.</text>
</comment>
<keyword evidence="1" id="KW-0040">ANK repeat</keyword>
<accession>A0A7Y0SMA6</accession>